<evidence type="ECO:0000256" key="3">
    <source>
        <dbReference type="ARBA" id="ARBA00049582"/>
    </source>
</evidence>
<dbReference type="EMBL" id="JBJQND010000005">
    <property type="protein sequence ID" value="KAL3876720.1"/>
    <property type="molecule type" value="Genomic_DNA"/>
</dbReference>
<comment type="function">
    <text evidence="3">Specifically acts as an arginine mono-ADP-ribosylhydrolase by mediating the removal of mono-ADP-ribose attached to arginine residues on proteins.</text>
</comment>
<evidence type="ECO:0000256" key="6">
    <source>
        <dbReference type="ARBA" id="ARBA00049798"/>
    </source>
</evidence>
<evidence type="ECO:0000256" key="2">
    <source>
        <dbReference type="ARBA" id="ARBA00022801"/>
    </source>
</evidence>
<accession>A0ABD3WT72</accession>
<dbReference type="PANTHER" id="PTHR16222">
    <property type="entry name" value="ADP-RIBOSYLGLYCOHYDROLASE"/>
    <property type="match status" value="1"/>
</dbReference>
<dbReference type="InterPro" id="IPR050792">
    <property type="entry name" value="ADP-ribosylglycohydrolase"/>
</dbReference>
<keyword evidence="2" id="KW-0378">Hydrolase</keyword>
<reference evidence="8 9" key="1">
    <citation type="submission" date="2024-11" db="EMBL/GenBank/DDBJ databases">
        <title>Chromosome-level genome assembly of the freshwater bivalve Anodonta woodiana.</title>
        <authorList>
            <person name="Chen X."/>
        </authorList>
    </citation>
    <scope>NUCLEOTIDE SEQUENCE [LARGE SCALE GENOMIC DNA]</scope>
    <source>
        <strain evidence="8">MN2024</strain>
        <tissue evidence="8">Gills</tissue>
    </source>
</reference>
<dbReference type="Proteomes" id="UP001634394">
    <property type="component" value="Unassembled WGS sequence"/>
</dbReference>
<sequence length="402" mass="45075">MCIGLRYAKPDELDDLIAVSVESSRRTHPCPTSYLGGLVAALFTAYAIQARPIREWGKELVKTLSEAHQNLKEHDSCEKKIKKSWKIFIDKWEKYIKKREIANEGNDPVFPKHYGIKERDKTYEMWGFKGSSVLDHAPIIAYDAILAAGDNWKELCSRAMFYAGDSESTGMLAAGWYGAMFGYQGVQVNNYKELMYVDRLKEAGANLFLLTNLSPNKDIKMDIETFPEKTTDELKVCYEAAMVLSGAGDALGYKNGEWEFCHSGRKIHDELEKMGGIENVKVKSLNEWGQDTDIEKLYHMLAKNYKKCMGDMTGRAPGLTTQESCHQLKPGRPQGYCIPFNKRAGGCGAAMRAMCIGLRFPRPEELPHLIAVSVEAGRMTHHHPTGYLGSLAAALFTSYAIQ</sequence>
<dbReference type="InterPro" id="IPR005502">
    <property type="entry name" value="Ribosyl_crysJ1"/>
</dbReference>
<dbReference type="Gene3D" id="1.10.4080.10">
    <property type="entry name" value="ADP-ribosylation/Crystallin J1"/>
    <property type="match status" value="2"/>
</dbReference>
<evidence type="ECO:0000313" key="8">
    <source>
        <dbReference type="EMBL" id="KAL3876720.1"/>
    </source>
</evidence>
<dbReference type="PANTHER" id="PTHR16222:SF26">
    <property type="entry name" value="ADP-RIBOSYLHYDROLASE ARH1"/>
    <property type="match status" value="1"/>
</dbReference>
<dbReference type="SUPFAM" id="SSF101478">
    <property type="entry name" value="ADP-ribosylglycohydrolase"/>
    <property type="match status" value="2"/>
</dbReference>
<comment type="similarity">
    <text evidence="1">Belongs to the ADP-ribosylglycohydrolase family.</text>
</comment>
<keyword evidence="9" id="KW-1185">Reference proteome</keyword>
<feature type="non-terminal residue" evidence="8">
    <location>
        <position position="402"/>
    </location>
</feature>
<dbReference type="GO" id="GO:0003875">
    <property type="term" value="F:ADP-ribosylarginine hydrolase activity"/>
    <property type="evidence" value="ECO:0007669"/>
    <property type="project" value="UniProtKB-EC"/>
</dbReference>
<evidence type="ECO:0000256" key="5">
    <source>
        <dbReference type="ARBA" id="ARBA00049773"/>
    </source>
</evidence>
<protein>
    <recommendedName>
        <fullName evidence="5">ADP-ribosylhydrolase ARH1</fullName>
        <ecNumber evidence="4">3.2.2.19</ecNumber>
    </recommendedName>
    <alternativeName>
        <fullName evidence="6">ADP-ribose-L-arginine cleaving enzyme</fullName>
    </alternativeName>
    <alternativeName>
        <fullName evidence="7">[Protein ADP-ribosylarginine] hydrolase</fullName>
    </alternativeName>
</protein>
<dbReference type="EC" id="3.2.2.19" evidence="4"/>
<evidence type="ECO:0000256" key="4">
    <source>
        <dbReference type="ARBA" id="ARBA00049725"/>
    </source>
</evidence>
<dbReference type="AlphaFoldDB" id="A0ABD3WT72"/>
<dbReference type="Pfam" id="PF03747">
    <property type="entry name" value="ADP_ribosyl_GH"/>
    <property type="match status" value="2"/>
</dbReference>
<organism evidence="8 9">
    <name type="scientific">Sinanodonta woodiana</name>
    <name type="common">Chinese pond mussel</name>
    <name type="synonym">Anodonta woodiana</name>
    <dbReference type="NCBI Taxonomy" id="1069815"/>
    <lineage>
        <taxon>Eukaryota</taxon>
        <taxon>Metazoa</taxon>
        <taxon>Spiralia</taxon>
        <taxon>Lophotrochozoa</taxon>
        <taxon>Mollusca</taxon>
        <taxon>Bivalvia</taxon>
        <taxon>Autobranchia</taxon>
        <taxon>Heteroconchia</taxon>
        <taxon>Palaeoheterodonta</taxon>
        <taxon>Unionida</taxon>
        <taxon>Unionoidea</taxon>
        <taxon>Unionidae</taxon>
        <taxon>Unioninae</taxon>
        <taxon>Sinanodonta</taxon>
    </lineage>
</organism>
<name>A0ABD3WT72_SINWO</name>
<dbReference type="InterPro" id="IPR036705">
    <property type="entry name" value="Ribosyl_crysJ1_sf"/>
</dbReference>
<evidence type="ECO:0000256" key="1">
    <source>
        <dbReference type="ARBA" id="ARBA00010702"/>
    </source>
</evidence>
<evidence type="ECO:0000313" key="9">
    <source>
        <dbReference type="Proteomes" id="UP001634394"/>
    </source>
</evidence>
<evidence type="ECO:0000256" key="7">
    <source>
        <dbReference type="ARBA" id="ARBA00049810"/>
    </source>
</evidence>
<proteinExistence type="inferred from homology"/>
<gene>
    <name evidence="8" type="ORF">ACJMK2_034522</name>
</gene>
<comment type="caution">
    <text evidence="8">The sequence shown here is derived from an EMBL/GenBank/DDBJ whole genome shotgun (WGS) entry which is preliminary data.</text>
</comment>